<gene>
    <name evidence="10" type="ORF">GIL414_LOCUS60269</name>
</gene>
<dbReference type="Pfam" id="PF00105">
    <property type="entry name" value="zf-C4"/>
    <property type="match status" value="1"/>
</dbReference>
<name>A0A8S3EBR8_9BILA</name>
<reference evidence="10" key="1">
    <citation type="submission" date="2021-02" db="EMBL/GenBank/DDBJ databases">
        <authorList>
            <person name="Nowell W R."/>
        </authorList>
    </citation>
    <scope>NUCLEOTIDE SEQUENCE</scope>
</reference>
<keyword evidence="5" id="KW-0238">DNA-binding</keyword>
<feature type="non-terminal residue" evidence="10">
    <location>
        <position position="43"/>
    </location>
</feature>
<dbReference type="InterPro" id="IPR013088">
    <property type="entry name" value="Znf_NHR/GATA"/>
</dbReference>
<proteinExistence type="predicted"/>
<sequence>LKEGAEIQQTPRVADIFAQISCYVCQAPSSGIHFGAITCEGCK</sequence>
<keyword evidence="7" id="KW-0675">Receptor</keyword>
<accession>A0A8S3EBR8</accession>
<dbReference type="GO" id="GO:0003700">
    <property type="term" value="F:DNA-binding transcription factor activity"/>
    <property type="evidence" value="ECO:0007669"/>
    <property type="project" value="InterPro"/>
</dbReference>
<feature type="non-terminal residue" evidence="10">
    <location>
        <position position="1"/>
    </location>
</feature>
<keyword evidence="6" id="KW-0804">Transcription</keyword>
<evidence type="ECO:0000259" key="9">
    <source>
        <dbReference type="Pfam" id="PF00105"/>
    </source>
</evidence>
<dbReference type="InterPro" id="IPR001628">
    <property type="entry name" value="Znf_hrmn_rcpt"/>
</dbReference>
<keyword evidence="8" id="KW-0539">Nucleus</keyword>
<dbReference type="GO" id="GO:0043565">
    <property type="term" value="F:sequence-specific DNA binding"/>
    <property type="evidence" value="ECO:0007669"/>
    <property type="project" value="InterPro"/>
</dbReference>
<evidence type="ECO:0000256" key="6">
    <source>
        <dbReference type="ARBA" id="ARBA00023163"/>
    </source>
</evidence>
<dbReference type="Proteomes" id="UP000681720">
    <property type="component" value="Unassembled WGS sequence"/>
</dbReference>
<protein>
    <recommendedName>
        <fullName evidence="9">Nuclear receptor domain-containing protein</fullName>
    </recommendedName>
</protein>
<evidence type="ECO:0000256" key="2">
    <source>
        <dbReference type="ARBA" id="ARBA00022771"/>
    </source>
</evidence>
<keyword evidence="1" id="KW-0479">Metal-binding</keyword>
<keyword evidence="3" id="KW-0862">Zinc</keyword>
<evidence type="ECO:0000256" key="3">
    <source>
        <dbReference type="ARBA" id="ARBA00022833"/>
    </source>
</evidence>
<dbReference type="Gene3D" id="3.30.50.10">
    <property type="entry name" value="Erythroid Transcription Factor GATA-1, subunit A"/>
    <property type="match status" value="1"/>
</dbReference>
<dbReference type="SUPFAM" id="SSF57716">
    <property type="entry name" value="Glucocorticoid receptor-like (DNA-binding domain)"/>
    <property type="match status" value="1"/>
</dbReference>
<dbReference type="EMBL" id="CAJOBJ010231818">
    <property type="protein sequence ID" value="CAF5056465.1"/>
    <property type="molecule type" value="Genomic_DNA"/>
</dbReference>
<keyword evidence="2" id="KW-0863">Zinc-finger</keyword>
<evidence type="ECO:0000256" key="7">
    <source>
        <dbReference type="ARBA" id="ARBA00023170"/>
    </source>
</evidence>
<evidence type="ECO:0000313" key="10">
    <source>
        <dbReference type="EMBL" id="CAF5056465.1"/>
    </source>
</evidence>
<comment type="caution">
    <text evidence="10">The sequence shown here is derived from an EMBL/GenBank/DDBJ whole genome shotgun (WGS) entry which is preliminary data.</text>
</comment>
<keyword evidence="4" id="KW-0805">Transcription regulation</keyword>
<evidence type="ECO:0000256" key="1">
    <source>
        <dbReference type="ARBA" id="ARBA00022723"/>
    </source>
</evidence>
<dbReference type="AlphaFoldDB" id="A0A8S3EBR8"/>
<organism evidence="10 11">
    <name type="scientific">Rotaria magnacalcarata</name>
    <dbReference type="NCBI Taxonomy" id="392030"/>
    <lineage>
        <taxon>Eukaryota</taxon>
        <taxon>Metazoa</taxon>
        <taxon>Spiralia</taxon>
        <taxon>Gnathifera</taxon>
        <taxon>Rotifera</taxon>
        <taxon>Eurotatoria</taxon>
        <taxon>Bdelloidea</taxon>
        <taxon>Philodinida</taxon>
        <taxon>Philodinidae</taxon>
        <taxon>Rotaria</taxon>
    </lineage>
</organism>
<evidence type="ECO:0000313" key="11">
    <source>
        <dbReference type="Proteomes" id="UP000681720"/>
    </source>
</evidence>
<evidence type="ECO:0000256" key="4">
    <source>
        <dbReference type="ARBA" id="ARBA00023015"/>
    </source>
</evidence>
<evidence type="ECO:0000256" key="5">
    <source>
        <dbReference type="ARBA" id="ARBA00023125"/>
    </source>
</evidence>
<feature type="domain" description="Nuclear receptor" evidence="9">
    <location>
        <begin position="21"/>
        <end position="43"/>
    </location>
</feature>
<dbReference type="GO" id="GO:0008270">
    <property type="term" value="F:zinc ion binding"/>
    <property type="evidence" value="ECO:0007669"/>
    <property type="project" value="UniProtKB-KW"/>
</dbReference>
<evidence type="ECO:0000256" key="8">
    <source>
        <dbReference type="ARBA" id="ARBA00023242"/>
    </source>
</evidence>